<evidence type="ECO:0000313" key="2">
    <source>
        <dbReference type="Proteomes" id="UP000309016"/>
    </source>
</evidence>
<reference evidence="1 2" key="1">
    <citation type="submission" date="2019-06" db="EMBL/GenBank/DDBJ databases">
        <title>Complete genome sequence of Antarcticibacterium flavum KCTC 52984T from an Antarctic marine sediment.</title>
        <authorList>
            <person name="Lee Y.M."/>
            <person name="Shin S.C."/>
        </authorList>
    </citation>
    <scope>NUCLEOTIDE SEQUENCE [LARGE SCALE GENOMIC DNA]</scope>
    <source>
        <strain evidence="1 2">KCTC 52984</strain>
    </source>
</reference>
<dbReference type="AlphaFoldDB" id="A0A5B7X6F1"/>
<protein>
    <submittedName>
        <fullName evidence="1">DUF4249 domain-containing protein</fullName>
    </submittedName>
</protein>
<evidence type="ECO:0000313" key="1">
    <source>
        <dbReference type="EMBL" id="QCY70312.1"/>
    </source>
</evidence>
<dbReference type="Pfam" id="PF14054">
    <property type="entry name" value="DUF4249"/>
    <property type="match status" value="1"/>
</dbReference>
<keyword evidence="2" id="KW-1185">Reference proteome</keyword>
<dbReference type="EMBL" id="CP040812">
    <property type="protein sequence ID" value="QCY70312.1"/>
    <property type="molecule type" value="Genomic_DNA"/>
</dbReference>
<accession>A0A5B7X6F1</accession>
<name>A0A5B7X6F1_9FLAO</name>
<gene>
    <name evidence="1" type="ORF">FHG64_13365</name>
</gene>
<dbReference type="RefSeq" id="WP_139066874.1">
    <property type="nucleotide sequence ID" value="NZ_CP040812.1"/>
</dbReference>
<dbReference type="KEGG" id="afla:FHG64_13365"/>
<dbReference type="InterPro" id="IPR025345">
    <property type="entry name" value="DUF4249"/>
</dbReference>
<proteinExistence type="predicted"/>
<sequence>MGTRNKYIIGILFIIGLLTHSCVEPYEFQSKTFDSAVVVEGTITNEEKHQEIMISRTYNLEEDGPVPLRYAEVSVKDDAGSVFLFEERSPGKYLSITPFKAEVGRSYQLEFTTDSGEIYASDPAQFSGTTIIEEVYAKPGENIEGVPGIEILVDSRGTNGSSGYYRYEYEETYKIVSPFYKSYDIILNDGNVDLIPKTKEEYTCFKTDFSRNIVISNTNILNEDNVQGELLRFIPYDNPVFAHRYSILVKQYGISREAFSFYQSLKDLSESESLFSQIQPGYLAGNIYSRSNPEENVLGFFSVSSVTEKRVYFNYTDYYSLSEGPRPSFSSYCPLVTATTESDLFANIRNEFLRFYEDKGNHMLPYTNDPQRYEFVRAECVDCTLIGSNIVPEFWEE</sequence>
<dbReference type="OrthoDB" id="1062680at2"/>
<dbReference type="Proteomes" id="UP000309016">
    <property type="component" value="Chromosome"/>
</dbReference>
<organism evidence="1 2">
    <name type="scientific">Antarcticibacterium flavum</name>
    <dbReference type="NCBI Taxonomy" id="2058175"/>
    <lineage>
        <taxon>Bacteria</taxon>
        <taxon>Pseudomonadati</taxon>
        <taxon>Bacteroidota</taxon>
        <taxon>Flavobacteriia</taxon>
        <taxon>Flavobacteriales</taxon>
        <taxon>Flavobacteriaceae</taxon>
        <taxon>Antarcticibacterium</taxon>
    </lineage>
</organism>